<dbReference type="OrthoDB" id="1918685at2759"/>
<feature type="zinc finger region" description="C3H1-type" evidence="1">
    <location>
        <begin position="426"/>
        <end position="455"/>
    </location>
</feature>
<dbReference type="InterPro" id="IPR000571">
    <property type="entry name" value="Znf_CCCH"/>
</dbReference>
<dbReference type="PROSITE" id="PS50103">
    <property type="entry name" value="ZF_C3H1"/>
    <property type="match status" value="2"/>
</dbReference>
<evidence type="ECO:0000313" key="4">
    <source>
        <dbReference type="EMBL" id="KAF2443425.1"/>
    </source>
</evidence>
<feature type="region of interest" description="Disordered" evidence="2">
    <location>
        <begin position="317"/>
        <end position="346"/>
    </location>
</feature>
<name>A0A9P4PE81_9PLEO</name>
<feature type="domain" description="C3H1-type" evidence="3">
    <location>
        <begin position="546"/>
        <end position="576"/>
    </location>
</feature>
<feature type="domain" description="C3H1-type" evidence="3">
    <location>
        <begin position="426"/>
        <end position="455"/>
    </location>
</feature>
<evidence type="ECO:0000256" key="2">
    <source>
        <dbReference type="SAM" id="MobiDB-lite"/>
    </source>
</evidence>
<dbReference type="Gene3D" id="3.30.1370.210">
    <property type="match status" value="1"/>
</dbReference>
<feature type="region of interest" description="Disordered" evidence="2">
    <location>
        <begin position="236"/>
        <end position="285"/>
    </location>
</feature>
<keyword evidence="1" id="KW-0863">Zinc-finger</keyword>
<keyword evidence="1" id="KW-0862">Zinc</keyword>
<dbReference type="GO" id="GO:0008270">
    <property type="term" value="F:zinc ion binding"/>
    <property type="evidence" value="ECO:0007669"/>
    <property type="project" value="UniProtKB-KW"/>
</dbReference>
<proteinExistence type="predicted"/>
<evidence type="ECO:0000259" key="3">
    <source>
        <dbReference type="PROSITE" id="PS50103"/>
    </source>
</evidence>
<dbReference type="AlphaFoldDB" id="A0A9P4PE81"/>
<keyword evidence="5" id="KW-1185">Reference proteome</keyword>
<comment type="caution">
    <text evidence="4">The sequence shown here is derived from an EMBL/GenBank/DDBJ whole genome shotgun (WGS) entry which is preliminary data.</text>
</comment>
<feature type="compositionally biased region" description="Polar residues" evidence="2">
    <location>
        <begin position="330"/>
        <end position="340"/>
    </location>
</feature>
<keyword evidence="1" id="KW-0479">Metal-binding</keyword>
<feature type="compositionally biased region" description="Basic and acidic residues" evidence="2">
    <location>
        <begin position="1"/>
        <end position="12"/>
    </location>
</feature>
<feature type="compositionally biased region" description="Basic residues" evidence="2">
    <location>
        <begin position="114"/>
        <end position="126"/>
    </location>
</feature>
<dbReference type="EMBL" id="MU001502">
    <property type="protein sequence ID" value="KAF2443425.1"/>
    <property type="molecule type" value="Genomic_DNA"/>
</dbReference>
<dbReference type="Proteomes" id="UP000799764">
    <property type="component" value="Unassembled WGS sequence"/>
</dbReference>
<evidence type="ECO:0000313" key="5">
    <source>
        <dbReference type="Proteomes" id="UP000799764"/>
    </source>
</evidence>
<feature type="compositionally biased region" description="Basic and acidic residues" evidence="2">
    <location>
        <begin position="704"/>
        <end position="725"/>
    </location>
</feature>
<feature type="region of interest" description="Disordered" evidence="2">
    <location>
        <begin position="702"/>
        <end position="733"/>
    </location>
</feature>
<protein>
    <recommendedName>
        <fullName evidence="3">C3H1-type domain-containing protein</fullName>
    </recommendedName>
</protein>
<feature type="compositionally biased region" description="Polar residues" evidence="2">
    <location>
        <begin position="242"/>
        <end position="253"/>
    </location>
</feature>
<feature type="region of interest" description="Disordered" evidence="2">
    <location>
        <begin position="100"/>
        <end position="223"/>
    </location>
</feature>
<accession>A0A9P4PE81</accession>
<organism evidence="4 5">
    <name type="scientific">Karstenula rhodostoma CBS 690.94</name>
    <dbReference type="NCBI Taxonomy" id="1392251"/>
    <lineage>
        <taxon>Eukaryota</taxon>
        <taxon>Fungi</taxon>
        <taxon>Dikarya</taxon>
        <taxon>Ascomycota</taxon>
        <taxon>Pezizomycotina</taxon>
        <taxon>Dothideomycetes</taxon>
        <taxon>Pleosporomycetidae</taxon>
        <taxon>Pleosporales</taxon>
        <taxon>Massarineae</taxon>
        <taxon>Didymosphaeriaceae</taxon>
        <taxon>Karstenula</taxon>
    </lineage>
</organism>
<feature type="compositionally biased region" description="Basic and acidic residues" evidence="2">
    <location>
        <begin position="100"/>
        <end position="113"/>
    </location>
</feature>
<feature type="zinc finger region" description="C3H1-type" evidence="1">
    <location>
        <begin position="546"/>
        <end position="576"/>
    </location>
</feature>
<gene>
    <name evidence="4" type="ORF">P171DRAFT_521985</name>
</gene>
<sequence length="1190" mass="133825">MKRSSLEAKREAAAYTSDVGTSLDDSDISSHEADSDFDADDIIARRVGEEDGMEVLQYLVKFTDYPLYRSEWLNTEKLSKVLLDGWTAKRREMGAAKLEHISDENSAKYDAAKKKASAAKQRRHQKREQVRQSAAQKKEESLKKKGAAKTIAPPALNHAAPAKSNAKQAASSERKRRIVVDSSDEDVSMATSSDSSDDEPLLKRRSNPRSNGTELGASATLLSKPSSLLRKLKSLAGASSSVDKPSSGATPSAVTGRRPSMPLGPQDRGPIKIVNEPKQPQRKAWDTHGKHFTTLHYRAVAEKRSRAEGTPDINELEFVNGRPAGIPTKTADTTSHTPARNNPYGRRESGQLRLEIETEDGPLSTTTGVALQSYEKGKIPMVCYDWKHTTCIRSAEDCRFLHREHDQDGKLLPATNWKGEVPPKYRTPPETCWTWFCEGICKYPDEKCVFAHENTGHLKKKTMDPHIEPGSAAAREIAREIGGGPKYPDVTCVHWLMDTKGCLKSSYQCEFAHRNTGILGNTIGVEFRPIDPNLKPVNFGSLPKFQDPPQTCFFWLRGFTGCTRRGNDCIYAHENTGYLAHNKQGVLKIDPNERPRFEPARHRLSMPAGPVSTGVPARELPMCMKTCFFWNIDKCNIPEEDCKCLHRYTGVVANPPPGWVAPRGFQLEFRRDPVPMQPHVNSPIPMQVDEPMGELVYESAPQSLDKRDNGSSTSRHADPHAKDSRLLSPQQNRTDVVSANKSFDVNHKIEKVMPQENRHDLVSAGQPFDVKHKIEKVMPLDLDEMLRCNGDQYEDVVAGPNALILYDPEVYVEQPRLLERWLALNYMTIFNTLRMGFDAAWNAFKEVILDGGSGIIIAPPDFDDYASLPGFGDVLRGTVRIWSVGYQPGAGYNMWDPNASKDKDRTYDRFAIFPHGGIIYITDDVFEKEPQLALAIFKHFFAKIEAGRNVDSDIIPGMYINDGILLWRIGVRPELLKWIGDICMNHQAEIEGEDPDYVSLEKLYMLLHDSGYCEPDGYFDPPADNRRLDFFPVISMRQDLAEDVGLYYEARKHSHYEANTDMACHYSGLVVMERRNYRHFFVVHTNPEMVDWKETITNIDEVITPEKCIEYFEQEPKGCKFDNYEWSYPAKRVDSVTASSSDNLVQKKQSAQNSQCATSSDSLVQKKQCARDSQCATCGLNSAECPCDYV</sequence>
<feature type="region of interest" description="Disordered" evidence="2">
    <location>
        <begin position="1"/>
        <end position="33"/>
    </location>
</feature>
<evidence type="ECO:0000256" key="1">
    <source>
        <dbReference type="PROSITE-ProRule" id="PRU00723"/>
    </source>
</evidence>
<reference evidence="4" key="1">
    <citation type="journal article" date="2020" name="Stud. Mycol.">
        <title>101 Dothideomycetes genomes: a test case for predicting lifestyles and emergence of pathogens.</title>
        <authorList>
            <person name="Haridas S."/>
            <person name="Albert R."/>
            <person name="Binder M."/>
            <person name="Bloem J."/>
            <person name="Labutti K."/>
            <person name="Salamov A."/>
            <person name="Andreopoulos B."/>
            <person name="Baker S."/>
            <person name="Barry K."/>
            <person name="Bills G."/>
            <person name="Bluhm B."/>
            <person name="Cannon C."/>
            <person name="Castanera R."/>
            <person name="Culley D."/>
            <person name="Daum C."/>
            <person name="Ezra D."/>
            <person name="Gonzalez J."/>
            <person name="Henrissat B."/>
            <person name="Kuo A."/>
            <person name="Liang C."/>
            <person name="Lipzen A."/>
            <person name="Lutzoni F."/>
            <person name="Magnuson J."/>
            <person name="Mondo S."/>
            <person name="Nolan M."/>
            <person name="Ohm R."/>
            <person name="Pangilinan J."/>
            <person name="Park H.-J."/>
            <person name="Ramirez L."/>
            <person name="Alfaro M."/>
            <person name="Sun H."/>
            <person name="Tritt A."/>
            <person name="Yoshinaga Y."/>
            <person name="Zwiers L.-H."/>
            <person name="Turgeon B."/>
            <person name="Goodwin S."/>
            <person name="Spatafora J."/>
            <person name="Crous P."/>
            <person name="Grigoriev I."/>
        </authorList>
    </citation>
    <scope>NUCLEOTIDE SEQUENCE</scope>
    <source>
        <strain evidence="4">CBS 690.94</strain>
    </source>
</reference>
<dbReference type="SMART" id="SM00356">
    <property type="entry name" value="ZnF_C3H1"/>
    <property type="match status" value="4"/>
</dbReference>
<feature type="compositionally biased region" description="Low complexity" evidence="2">
    <location>
        <begin position="159"/>
        <end position="171"/>
    </location>
</feature>